<comment type="similarity">
    <text evidence="1 2">Belongs to the BioY family.</text>
</comment>
<dbReference type="EMBL" id="JAUHMF010000001">
    <property type="protein sequence ID" value="MDT8897414.1"/>
    <property type="molecule type" value="Genomic_DNA"/>
</dbReference>
<feature type="transmembrane region" description="Helical" evidence="3">
    <location>
        <begin position="69"/>
        <end position="89"/>
    </location>
</feature>
<gene>
    <name evidence="4" type="ORF">QYE77_03980</name>
</gene>
<dbReference type="PIRSF" id="PIRSF016661">
    <property type="entry name" value="BioY"/>
    <property type="match status" value="1"/>
</dbReference>
<dbReference type="PANTHER" id="PTHR34295">
    <property type="entry name" value="BIOTIN TRANSPORTER BIOY"/>
    <property type="match status" value="1"/>
</dbReference>
<comment type="caution">
    <text evidence="4">The sequence shown here is derived from an EMBL/GenBank/DDBJ whole genome shotgun (WGS) entry which is preliminary data.</text>
</comment>
<keyword evidence="5" id="KW-1185">Reference proteome</keyword>
<feature type="transmembrane region" description="Helical" evidence="3">
    <location>
        <begin position="159"/>
        <end position="181"/>
    </location>
</feature>
<feature type="transmembrane region" description="Helical" evidence="3">
    <location>
        <begin position="45"/>
        <end position="62"/>
    </location>
</feature>
<dbReference type="Proteomes" id="UP001254165">
    <property type="component" value="Unassembled WGS sequence"/>
</dbReference>
<feature type="transmembrane region" description="Helical" evidence="3">
    <location>
        <begin position="131"/>
        <end position="153"/>
    </location>
</feature>
<proteinExistence type="inferred from homology"/>
<dbReference type="Pfam" id="PF02632">
    <property type="entry name" value="BioY"/>
    <property type="match status" value="1"/>
</dbReference>
<dbReference type="RefSeq" id="WP_315624067.1">
    <property type="nucleotide sequence ID" value="NZ_JAUHMF010000001.1"/>
</dbReference>
<dbReference type="PANTHER" id="PTHR34295:SF1">
    <property type="entry name" value="BIOTIN TRANSPORTER BIOY"/>
    <property type="match status" value="1"/>
</dbReference>
<evidence type="ECO:0000256" key="1">
    <source>
        <dbReference type="ARBA" id="ARBA00010692"/>
    </source>
</evidence>
<feature type="transmembrane region" description="Helical" evidence="3">
    <location>
        <begin position="101"/>
        <end position="119"/>
    </location>
</feature>
<accession>A0ABU3NKR9</accession>
<protein>
    <recommendedName>
        <fullName evidence="2">Biotin transporter</fullName>
    </recommendedName>
</protein>
<feature type="transmembrane region" description="Helical" evidence="3">
    <location>
        <begin position="20"/>
        <end position="39"/>
    </location>
</feature>
<dbReference type="Gene3D" id="1.10.1760.20">
    <property type="match status" value="1"/>
</dbReference>
<organism evidence="4 5">
    <name type="scientific">Thermanaerothrix solaris</name>
    <dbReference type="NCBI Taxonomy" id="3058434"/>
    <lineage>
        <taxon>Bacteria</taxon>
        <taxon>Bacillati</taxon>
        <taxon>Chloroflexota</taxon>
        <taxon>Anaerolineae</taxon>
        <taxon>Anaerolineales</taxon>
        <taxon>Anaerolineaceae</taxon>
        <taxon>Thermanaerothrix</taxon>
    </lineage>
</organism>
<sequence>MNRPLALTLTARIGLRSSGLPNILLVAAGSLLVAGLAQIRIPLPFTPVPITGQTLGVFLVGATMGSSRAALSLGLYLLAGSLGLPFFAGGASGWNHVFGPTGGYLLGFILAAYVVGHLAERGWDRSILRVAAMFAIGEAIILGLGALVLSRFIGLEKAWLGGILPFLPGDAFKALIAALLLPTAHKIIDPQT</sequence>
<keyword evidence="2" id="KW-0813">Transport</keyword>
<keyword evidence="3" id="KW-1133">Transmembrane helix</keyword>
<evidence type="ECO:0000313" key="4">
    <source>
        <dbReference type="EMBL" id="MDT8897414.1"/>
    </source>
</evidence>
<name>A0ABU3NKR9_9CHLR</name>
<keyword evidence="2 3" id="KW-0472">Membrane</keyword>
<evidence type="ECO:0000256" key="2">
    <source>
        <dbReference type="PIRNR" id="PIRNR016661"/>
    </source>
</evidence>
<keyword evidence="3" id="KW-0812">Transmembrane</keyword>
<evidence type="ECO:0000256" key="3">
    <source>
        <dbReference type="SAM" id="Phobius"/>
    </source>
</evidence>
<keyword evidence="2" id="KW-1003">Cell membrane</keyword>
<dbReference type="InterPro" id="IPR003784">
    <property type="entry name" value="BioY"/>
</dbReference>
<comment type="subcellular location">
    <subcellularLocation>
        <location evidence="2">Cell membrane</location>
        <topology evidence="2">Multi-pass membrane protein</topology>
    </subcellularLocation>
</comment>
<evidence type="ECO:0000313" key="5">
    <source>
        <dbReference type="Proteomes" id="UP001254165"/>
    </source>
</evidence>
<reference evidence="4 5" key="1">
    <citation type="submission" date="2023-07" db="EMBL/GenBank/DDBJ databases">
        <title>Novel species of Thermanaerothrix with wide hydrolytic capabilities.</title>
        <authorList>
            <person name="Zayulina K.S."/>
            <person name="Podosokorskaya O.A."/>
            <person name="Elcheninov A.G."/>
        </authorList>
    </citation>
    <scope>NUCLEOTIDE SEQUENCE [LARGE SCALE GENOMIC DNA]</scope>
    <source>
        <strain evidence="4 5">4228-RoL</strain>
    </source>
</reference>